<dbReference type="InterPro" id="IPR012302">
    <property type="entry name" value="Malic_NAD-bd"/>
</dbReference>
<dbReference type="Pfam" id="PF00390">
    <property type="entry name" value="malic"/>
    <property type="match status" value="1"/>
</dbReference>
<comment type="similarity">
    <text evidence="1">Belongs to the malic enzymes family.</text>
</comment>
<evidence type="ECO:0000259" key="6">
    <source>
        <dbReference type="SMART" id="SM01274"/>
    </source>
</evidence>
<reference evidence="7" key="1">
    <citation type="submission" date="2021-02" db="EMBL/GenBank/DDBJ databases">
        <authorList>
            <person name="Dougan E. K."/>
            <person name="Rhodes N."/>
            <person name="Thang M."/>
            <person name="Chan C."/>
        </authorList>
    </citation>
    <scope>NUCLEOTIDE SEQUENCE</scope>
</reference>
<feature type="binding site" evidence="4">
    <location>
        <position position="266"/>
    </location>
    <ligand>
        <name>a divalent metal cation</name>
        <dbReference type="ChEBI" id="CHEBI:60240"/>
    </ligand>
</feature>
<dbReference type="SUPFAM" id="SSF51735">
    <property type="entry name" value="NAD(P)-binding Rossmann-fold domains"/>
    <property type="match status" value="1"/>
</dbReference>
<dbReference type="InterPro" id="IPR001891">
    <property type="entry name" value="Malic_OxRdtase"/>
</dbReference>
<feature type="domain" description="Malic enzyme N-terminal" evidence="6">
    <location>
        <begin position="71"/>
        <end position="281"/>
    </location>
</feature>
<evidence type="ECO:0000256" key="4">
    <source>
        <dbReference type="PIRSR" id="PIRSR000106-3"/>
    </source>
</evidence>
<dbReference type="Gene3D" id="3.40.50.10380">
    <property type="entry name" value="Malic enzyme, N-terminal domain"/>
    <property type="match status" value="1"/>
</dbReference>
<dbReference type="EMBL" id="CAJNNW010033380">
    <property type="protein sequence ID" value="CAE8718522.1"/>
    <property type="molecule type" value="Genomic_DNA"/>
</dbReference>
<feature type="binding site" evidence="4">
    <location>
        <position position="290"/>
    </location>
    <ligand>
        <name>a divalent metal cation</name>
        <dbReference type="ChEBI" id="CHEBI:60240"/>
    </ligand>
</feature>
<protein>
    <recommendedName>
        <fullName evidence="9">Malic enzyme</fullName>
    </recommendedName>
</protein>
<dbReference type="GO" id="GO:0004473">
    <property type="term" value="F:malate dehydrogenase (decarboxylating) (NADP+) activity"/>
    <property type="evidence" value="ECO:0007669"/>
    <property type="project" value="TreeGrafter"/>
</dbReference>
<evidence type="ECO:0000256" key="2">
    <source>
        <dbReference type="PIRSR" id="PIRSR000106-1"/>
    </source>
</evidence>
<evidence type="ECO:0000256" key="1">
    <source>
        <dbReference type="ARBA" id="ARBA00008785"/>
    </source>
</evidence>
<proteinExistence type="inferred from homology"/>
<dbReference type="InterPro" id="IPR037062">
    <property type="entry name" value="Malic_N_dom_sf"/>
</dbReference>
<dbReference type="Proteomes" id="UP000626109">
    <property type="component" value="Unassembled WGS sequence"/>
</dbReference>
<dbReference type="NCBIfam" id="NF010052">
    <property type="entry name" value="PRK13529.1"/>
    <property type="match status" value="1"/>
</dbReference>
<dbReference type="Pfam" id="PF03949">
    <property type="entry name" value="Malic_M"/>
    <property type="match status" value="1"/>
</dbReference>
<feature type="active site" description="Proton acceptor" evidence="2">
    <location>
        <position position="175"/>
    </location>
</feature>
<dbReference type="SMART" id="SM00919">
    <property type="entry name" value="Malic_M"/>
    <property type="match status" value="1"/>
</dbReference>
<evidence type="ECO:0000256" key="3">
    <source>
        <dbReference type="PIRSR" id="PIRSR000106-2"/>
    </source>
</evidence>
<dbReference type="InterPro" id="IPR036291">
    <property type="entry name" value="NAD(P)-bd_dom_sf"/>
</dbReference>
<dbReference type="SMART" id="SM01274">
    <property type="entry name" value="malic"/>
    <property type="match status" value="1"/>
</dbReference>
<evidence type="ECO:0008006" key="9">
    <source>
        <dbReference type="Google" id="ProtNLM"/>
    </source>
</evidence>
<dbReference type="GO" id="GO:0046872">
    <property type="term" value="F:metal ion binding"/>
    <property type="evidence" value="ECO:0007669"/>
    <property type="project" value="UniProtKB-KW"/>
</dbReference>
<organism evidence="7 8">
    <name type="scientific">Polarella glacialis</name>
    <name type="common">Dinoflagellate</name>
    <dbReference type="NCBI Taxonomy" id="89957"/>
    <lineage>
        <taxon>Eukaryota</taxon>
        <taxon>Sar</taxon>
        <taxon>Alveolata</taxon>
        <taxon>Dinophyceae</taxon>
        <taxon>Suessiales</taxon>
        <taxon>Suessiaceae</taxon>
        <taxon>Polarella</taxon>
    </lineage>
</organism>
<comment type="cofactor">
    <cofactor evidence="4">
        <name>Mg(2+)</name>
        <dbReference type="ChEBI" id="CHEBI:18420"/>
    </cofactor>
    <cofactor evidence="4">
        <name>Mn(2+)</name>
        <dbReference type="ChEBI" id="CHEBI:29035"/>
    </cofactor>
    <text evidence="4">Divalent metal cations. Prefers magnesium or manganese.</text>
</comment>
<dbReference type="InterPro" id="IPR012301">
    <property type="entry name" value="Malic_N_dom"/>
</dbReference>
<comment type="caution">
    <text evidence="7">The sequence shown here is derived from an EMBL/GenBank/DDBJ whole genome shotgun (WGS) entry which is preliminary data.</text>
</comment>
<feature type="binding site" evidence="3">
    <location>
        <position position="157"/>
    </location>
    <ligand>
        <name>(S)-malate</name>
        <dbReference type="ChEBI" id="CHEBI:15589"/>
    </ligand>
</feature>
<feature type="binding site" evidence="3">
    <location>
        <position position="440"/>
    </location>
    <ligand>
        <name>(S)-malate</name>
        <dbReference type="ChEBI" id="CHEBI:15589"/>
    </ligand>
</feature>
<dbReference type="PRINTS" id="PR00072">
    <property type="entry name" value="MALOXRDTASE"/>
</dbReference>
<accession>A0A813L2K5</accession>
<sequence>MSKRDLSLPKSVAASGSVEGWNSQSKDLRTLIRMLHDMCDATTVPEALDQVRAVASLGHNLWAYAYMRMLYSKNLNLYYATLLAEPDLLLPVVYTPTVGEACQKFGKMPFSARGCYVSIKDRGNIKQVLEEYAAAELSKGPDGKPLCDCIVFSDAGRILGLGDLGTWGMGIPIGKLDLYTVCAGVNPHRTMPVIIDAGCSGAEGNTDKVVVRDHPLYTGLKHHRVMHKSEAGTEVNSAYYGKGNMIEEFMQAAVDIFGRQCLLQFEDFNSNDAFPLIAEYRDKFLTYNDDIQGTASVAVAALMGAIKLRNPTCSDLIAELKKETFLFHGAGSANLGTLSLLSKEVGVPRQKLFVTNSAGVIWKSEDGSQGNFRNSEQKEFAQVKKPAFDIKDLPTVISTLQATVIIGAVGRDPGCFNKKVVDTLVETAKSTRPIIFALSNPKTQAEITATDAYAWSGGKAIYGSGTAMDDVVVDGQLRSPGQVNNIYIFPGMSMGAICCKARNIPERIFLVAAEAVANSLDAEDLKADRVVPSGKRIREVGFNVAVAVVLECQRLGLAAETLGANRAEVEMSIKSKMWSPCADPGGYEDPVVLVKEGVDPAQQICSRY</sequence>
<dbReference type="AlphaFoldDB" id="A0A813L2K5"/>
<evidence type="ECO:0000259" key="5">
    <source>
        <dbReference type="SMART" id="SM00919"/>
    </source>
</evidence>
<evidence type="ECO:0000313" key="7">
    <source>
        <dbReference type="EMBL" id="CAE8718522.1"/>
    </source>
</evidence>
<dbReference type="SUPFAM" id="SSF53223">
    <property type="entry name" value="Aminoacid dehydrogenase-like, N-terminal domain"/>
    <property type="match status" value="1"/>
</dbReference>
<keyword evidence="4" id="KW-0479">Metal-binding</keyword>
<dbReference type="GO" id="GO:0051287">
    <property type="term" value="F:NAD binding"/>
    <property type="evidence" value="ECO:0007669"/>
    <property type="project" value="InterPro"/>
</dbReference>
<dbReference type="InterPro" id="IPR046346">
    <property type="entry name" value="Aminoacid_DH-like_N_sf"/>
</dbReference>
<name>A0A813L2K5_POLGL</name>
<dbReference type="GO" id="GO:0006108">
    <property type="term" value="P:malate metabolic process"/>
    <property type="evidence" value="ECO:0007669"/>
    <property type="project" value="TreeGrafter"/>
</dbReference>
<gene>
    <name evidence="7" type="ORF">PGLA2088_LOCUS40118</name>
</gene>
<dbReference type="PANTHER" id="PTHR23406:SF90">
    <property type="entry name" value="MALIC ENZYME-RELATED"/>
    <property type="match status" value="1"/>
</dbReference>
<feature type="domain" description="Malic enzyme NAD-binding" evidence="5">
    <location>
        <begin position="291"/>
        <end position="553"/>
    </location>
</feature>
<dbReference type="PIRSF" id="PIRSF000106">
    <property type="entry name" value="ME"/>
    <property type="match status" value="1"/>
</dbReference>
<dbReference type="PANTHER" id="PTHR23406">
    <property type="entry name" value="MALIC ENZYME-RELATED"/>
    <property type="match status" value="1"/>
</dbReference>
<feature type="active site" description="Proton donor" evidence="2">
    <location>
        <position position="94"/>
    </location>
</feature>
<dbReference type="Gene3D" id="3.40.50.720">
    <property type="entry name" value="NAD(P)-binding Rossmann-like Domain"/>
    <property type="match status" value="1"/>
</dbReference>
<feature type="binding site" evidence="4">
    <location>
        <position position="267"/>
    </location>
    <ligand>
        <name>a divalent metal cation</name>
        <dbReference type="ChEBI" id="CHEBI:60240"/>
    </ligand>
</feature>
<dbReference type="GO" id="GO:0005739">
    <property type="term" value="C:mitochondrion"/>
    <property type="evidence" value="ECO:0007669"/>
    <property type="project" value="TreeGrafter"/>
</dbReference>
<evidence type="ECO:0000313" key="8">
    <source>
        <dbReference type="Proteomes" id="UP000626109"/>
    </source>
</evidence>
<feature type="binding site" evidence="3">
    <location>
        <position position="484"/>
    </location>
    <ligand>
        <name>(S)-malate</name>
        <dbReference type="ChEBI" id="CHEBI:15589"/>
    </ligand>
</feature>